<keyword evidence="2" id="KW-1185">Reference proteome</keyword>
<protein>
    <submittedName>
        <fullName evidence="1">Uncharacterized protein</fullName>
    </submittedName>
</protein>
<dbReference type="EMBL" id="REGN01005752">
    <property type="protein sequence ID" value="RNA12150.1"/>
    <property type="molecule type" value="Genomic_DNA"/>
</dbReference>
<evidence type="ECO:0000313" key="2">
    <source>
        <dbReference type="Proteomes" id="UP000276133"/>
    </source>
</evidence>
<gene>
    <name evidence="1" type="ORF">BpHYR1_033146</name>
</gene>
<dbReference type="AlphaFoldDB" id="A0A3M7QLG3"/>
<accession>A0A3M7QLG3</accession>
<organism evidence="1 2">
    <name type="scientific">Brachionus plicatilis</name>
    <name type="common">Marine rotifer</name>
    <name type="synonym">Brachionus muelleri</name>
    <dbReference type="NCBI Taxonomy" id="10195"/>
    <lineage>
        <taxon>Eukaryota</taxon>
        <taxon>Metazoa</taxon>
        <taxon>Spiralia</taxon>
        <taxon>Gnathifera</taxon>
        <taxon>Rotifera</taxon>
        <taxon>Eurotatoria</taxon>
        <taxon>Monogononta</taxon>
        <taxon>Pseudotrocha</taxon>
        <taxon>Ploima</taxon>
        <taxon>Brachionidae</taxon>
        <taxon>Brachionus</taxon>
    </lineage>
</organism>
<sequence>MKIKMSRKIEGIEELYLYSVSRKKEFSIFIERLKKIELKVKDKYPDEYENFKRKIENIDKKEMKIFWQKRYLYGIFDEKECQIFNECFKFNEANKNSKMNAFFYNLSF</sequence>
<name>A0A3M7QLG3_BRAPC</name>
<proteinExistence type="predicted"/>
<evidence type="ECO:0000313" key="1">
    <source>
        <dbReference type="EMBL" id="RNA12150.1"/>
    </source>
</evidence>
<reference evidence="1 2" key="1">
    <citation type="journal article" date="2018" name="Sci. Rep.">
        <title>Genomic signatures of local adaptation to the degree of environmental predictability in rotifers.</title>
        <authorList>
            <person name="Franch-Gras L."/>
            <person name="Hahn C."/>
            <person name="Garcia-Roger E.M."/>
            <person name="Carmona M.J."/>
            <person name="Serra M."/>
            <person name="Gomez A."/>
        </authorList>
    </citation>
    <scope>NUCLEOTIDE SEQUENCE [LARGE SCALE GENOMIC DNA]</scope>
    <source>
        <strain evidence="1">HYR1</strain>
    </source>
</reference>
<comment type="caution">
    <text evidence="1">The sequence shown here is derived from an EMBL/GenBank/DDBJ whole genome shotgun (WGS) entry which is preliminary data.</text>
</comment>
<dbReference type="Proteomes" id="UP000276133">
    <property type="component" value="Unassembled WGS sequence"/>
</dbReference>